<dbReference type="GO" id="GO:0016987">
    <property type="term" value="F:sigma factor activity"/>
    <property type="evidence" value="ECO:0007669"/>
    <property type="project" value="UniProtKB-KW"/>
</dbReference>
<name>A0A3E0H1X9_9PSEU</name>
<dbReference type="NCBIfam" id="TIGR02937">
    <property type="entry name" value="sigma70-ECF"/>
    <property type="match status" value="1"/>
</dbReference>
<keyword evidence="5" id="KW-0804">Transcription</keyword>
<keyword evidence="3" id="KW-0731">Sigma factor</keyword>
<dbReference type="RefSeq" id="WP_116179692.1">
    <property type="nucleotide sequence ID" value="NZ_CP144375.1"/>
</dbReference>
<evidence type="ECO:0000256" key="1">
    <source>
        <dbReference type="ARBA" id="ARBA00010641"/>
    </source>
</evidence>
<dbReference type="InterPro" id="IPR013325">
    <property type="entry name" value="RNA_pol_sigma_r2"/>
</dbReference>
<dbReference type="Pfam" id="PF08281">
    <property type="entry name" value="Sigma70_r4_2"/>
    <property type="match status" value="1"/>
</dbReference>
<dbReference type="Gene3D" id="1.10.10.10">
    <property type="entry name" value="Winged helix-like DNA-binding domain superfamily/Winged helix DNA-binding domain"/>
    <property type="match status" value="1"/>
</dbReference>
<organism evidence="8 9">
    <name type="scientific">Kutzneria buriramensis</name>
    <dbReference type="NCBI Taxonomy" id="1045776"/>
    <lineage>
        <taxon>Bacteria</taxon>
        <taxon>Bacillati</taxon>
        <taxon>Actinomycetota</taxon>
        <taxon>Actinomycetes</taxon>
        <taxon>Pseudonocardiales</taxon>
        <taxon>Pseudonocardiaceae</taxon>
        <taxon>Kutzneria</taxon>
    </lineage>
</organism>
<dbReference type="AlphaFoldDB" id="A0A3E0H1X9"/>
<evidence type="ECO:0000256" key="2">
    <source>
        <dbReference type="ARBA" id="ARBA00023015"/>
    </source>
</evidence>
<dbReference type="EMBL" id="QUNO01000016">
    <property type="protein sequence ID" value="REH36283.1"/>
    <property type="molecule type" value="Genomic_DNA"/>
</dbReference>
<evidence type="ECO:0000259" key="6">
    <source>
        <dbReference type="Pfam" id="PF04542"/>
    </source>
</evidence>
<feature type="domain" description="RNA polymerase sigma-70 region 2" evidence="6">
    <location>
        <begin position="20"/>
        <end position="83"/>
    </location>
</feature>
<dbReference type="Pfam" id="PF04542">
    <property type="entry name" value="Sigma70_r2"/>
    <property type="match status" value="1"/>
</dbReference>
<dbReference type="SUPFAM" id="SSF88659">
    <property type="entry name" value="Sigma3 and sigma4 domains of RNA polymerase sigma factors"/>
    <property type="match status" value="1"/>
</dbReference>
<protein>
    <submittedName>
        <fullName evidence="8">RNA polymerase sigma factor (Sigma-70 family)</fullName>
    </submittedName>
</protein>
<dbReference type="InterPro" id="IPR013324">
    <property type="entry name" value="RNA_pol_sigma_r3/r4-like"/>
</dbReference>
<evidence type="ECO:0000259" key="7">
    <source>
        <dbReference type="Pfam" id="PF08281"/>
    </source>
</evidence>
<dbReference type="SUPFAM" id="SSF88946">
    <property type="entry name" value="Sigma2 domain of RNA polymerase sigma factors"/>
    <property type="match status" value="1"/>
</dbReference>
<dbReference type="GO" id="GO:0003677">
    <property type="term" value="F:DNA binding"/>
    <property type="evidence" value="ECO:0007669"/>
    <property type="project" value="UniProtKB-KW"/>
</dbReference>
<comment type="similarity">
    <text evidence="1">Belongs to the sigma-70 factor family. ECF subfamily.</text>
</comment>
<dbReference type="PANTHER" id="PTHR43133">
    <property type="entry name" value="RNA POLYMERASE ECF-TYPE SIGMA FACTO"/>
    <property type="match status" value="1"/>
</dbReference>
<keyword evidence="9" id="KW-1185">Reference proteome</keyword>
<reference evidence="8 9" key="1">
    <citation type="submission" date="2018-08" db="EMBL/GenBank/DDBJ databases">
        <title>Genomic Encyclopedia of Archaeal and Bacterial Type Strains, Phase II (KMG-II): from individual species to whole genera.</title>
        <authorList>
            <person name="Goeker M."/>
        </authorList>
    </citation>
    <scope>NUCLEOTIDE SEQUENCE [LARGE SCALE GENOMIC DNA]</scope>
    <source>
        <strain evidence="8 9">DSM 45791</strain>
    </source>
</reference>
<dbReference type="InterPro" id="IPR014284">
    <property type="entry name" value="RNA_pol_sigma-70_dom"/>
</dbReference>
<evidence type="ECO:0000256" key="5">
    <source>
        <dbReference type="ARBA" id="ARBA00023163"/>
    </source>
</evidence>
<sequence>MSDVVARAVDGDQEALREIVHELRDPLYRLALRMVWRPADAEDATQEILIQVITRLASFRGEAKLLTWAYRIGVNYLLNLRRKTPQEARELSLDEFRDDLADGLADADYAGPDADLLVNEVRLSCTQAVLQCLERSERVAFVLADVFELTSTEAAWVLDISPAAYRKRLERARERLRTFMGSTCGIVTPEGFCRCARRVEKAVSVGRIDPAAPALVGHAVNGRGVQEAAAQMHKLHDAAAVLRAHPDYAAPRERTDAILGLLRSGTFPLLE</sequence>
<comment type="caution">
    <text evidence="8">The sequence shown here is derived from an EMBL/GenBank/DDBJ whole genome shotgun (WGS) entry which is preliminary data.</text>
</comment>
<dbReference type="OrthoDB" id="5244716at2"/>
<dbReference type="InterPro" id="IPR007627">
    <property type="entry name" value="RNA_pol_sigma70_r2"/>
</dbReference>
<dbReference type="GO" id="GO:0006352">
    <property type="term" value="P:DNA-templated transcription initiation"/>
    <property type="evidence" value="ECO:0007669"/>
    <property type="project" value="InterPro"/>
</dbReference>
<proteinExistence type="inferred from homology"/>
<dbReference type="Gene3D" id="1.10.1740.10">
    <property type="match status" value="1"/>
</dbReference>
<gene>
    <name evidence="8" type="ORF">BCF44_116152</name>
</gene>
<evidence type="ECO:0000313" key="8">
    <source>
        <dbReference type="EMBL" id="REH36283.1"/>
    </source>
</evidence>
<keyword evidence="2" id="KW-0805">Transcription regulation</keyword>
<dbReference type="Proteomes" id="UP000256269">
    <property type="component" value="Unassembled WGS sequence"/>
</dbReference>
<evidence type="ECO:0000313" key="9">
    <source>
        <dbReference type="Proteomes" id="UP000256269"/>
    </source>
</evidence>
<dbReference type="PANTHER" id="PTHR43133:SF8">
    <property type="entry name" value="RNA POLYMERASE SIGMA FACTOR HI_1459-RELATED"/>
    <property type="match status" value="1"/>
</dbReference>
<evidence type="ECO:0000256" key="3">
    <source>
        <dbReference type="ARBA" id="ARBA00023082"/>
    </source>
</evidence>
<evidence type="ECO:0000256" key="4">
    <source>
        <dbReference type="ARBA" id="ARBA00023125"/>
    </source>
</evidence>
<feature type="domain" description="RNA polymerase sigma factor 70 region 4 type 2" evidence="7">
    <location>
        <begin position="126"/>
        <end position="176"/>
    </location>
</feature>
<keyword evidence="4" id="KW-0238">DNA-binding</keyword>
<accession>A0A3E0H1X9</accession>
<dbReference type="InterPro" id="IPR039425">
    <property type="entry name" value="RNA_pol_sigma-70-like"/>
</dbReference>
<dbReference type="InterPro" id="IPR036388">
    <property type="entry name" value="WH-like_DNA-bd_sf"/>
</dbReference>
<dbReference type="InterPro" id="IPR013249">
    <property type="entry name" value="RNA_pol_sigma70_r4_t2"/>
</dbReference>